<dbReference type="SUPFAM" id="SSF52833">
    <property type="entry name" value="Thioredoxin-like"/>
    <property type="match status" value="1"/>
</dbReference>
<dbReference type="CDD" id="cd02980">
    <property type="entry name" value="TRX_Fd_family"/>
    <property type="match status" value="1"/>
</dbReference>
<dbReference type="Pfam" id="PF01257">
    <property type="entry name" value="2Fe-2S_thioredx"/>
    <property type="match status" value="1"/>
</dbReference>
<dbReference type="EMBL" id="RSCL01000023">
    <property type="protein sequence ID" value="RUT00539.1"/>
    <property type="molecule type" value="Genomic_DNA"/>
</dbReference>
<keyword evidence="2" id="KW-1185">Reference proteome</keyword>
<reference evidence="1" key="1">
    <citation type="submission" date="2018-12" db="EMBL/GenBank/DDBJ databases">
        <authorList>
            <person name="Will S."/>
            <person name="Neumann-Schaal M."/>
            <person name="Henke P."/>
        </authorList>
    </citation>
    <scope>NUCLEOTIDE SEQUENCE</scope>
    <source>
        <strain evidence="1">PCC 7102</strain>
    </source>
</reference>
<accession>A0A3S1AGZ5</accession>
<reference evidence="1" key="2">
    <citation type="journal article" date="2019" name="Genome Biol. Evol.">
        <title>Day and night: Metabolic profiles and evolutionary relationships of six axenic non-marine cyanobacteria.</title>
        <authorList>
            <person name="Will S.E."/>
            <person name="Henke P."/>
            <person name="Boedeker C."/>
            <person name="Huang S."/>
            <person name="Brinkmann H."/>
            <person name="Rohde M."/>
            <person name="Jarek M."/>
            <person name="Friedl T."/>
            <person name="Seufert S."/>
            <person name="Schumacher M."/>
            <person name="Overmann J."/>
            <person name="Neumann-Schaal M."/>
            <person name="Petersen J."/>
        </authorList>
    </citation>
    <scope>NUCLEOTIDE SEQUENCE [LARGE SCALE GENOMIC DNA]</scope>
    <source>
        <strain evidence="1">PCC 7102</strain>
    </source>
</reference>
<sequence>MYSLNLSIDYALPTNYQPPQMGNNYLKLSEFDIEGEFLGFADKHPKKFKYLQFALTKCNAVTALTAGNLKIKLPKELRKALFGSLIPGAHIRVIGYSKLHTRTGDIKLKAYDVTPLPVCAINKSPDHTTHNPECPKKAKILVCQGSGCRKRGAKELLSKIEKTLSKTKLSQQQVSEVRNKVKIQSTGCLKKCSKAPNCIVQLGNKKYSQVKPTDIASLIEDHLGNG</sequence>
<name>A0A3S1AGZ5_9CYAN</name>
<protein>
    <submittedName>
        <fullName evidence="1">Uncharacterized protein</fullName>
    </submittedName>
</protein>
<dbReference type="InterPro" id="IPR036249">
    <property type="entry name" value="Thioredoxin-like_sf"/>
</dbReference>
<dbReference type="RefSeq" id="WP_411675377.1">
    <property type="nucleotide sequence ID" value="NZ_RSCL01000023.1"/>
</dbReference>
<evidence type="ECO:0000313" key="2">
    <source>
        <dbReference type="Proteomes" id="UP000271624"/>
    </source>
</evidence>
<dbReference type="AlphaFoldDB" id="A0A3S1AGZ5"/>
<dbReference type="Gene3D" id="3.40.30.10">
    <property type="entry name" value="Glutaredoxin"/>
    <property type="match status" value="1"/>
</dbReference>
<evidence type="ECO:0000313" key="1">
    <source>
        <dbReference type="EMBL" id="RUT00539.1"/>
    </source>
</evidence>
<comment type="caution">
    <text evidence="1">The sequence shown here is derived from an EMBL/GenBank/DDBJ whole genome shotgun (WGS) entry which is preliminary data.</text>
</comment>
<proteinExistence type="predicted"/>
<organism evidence="1 2">
    <name type="scientific">Dulcicalothrix desertica PCC 7102</name>
    <dbReference type="NCBI Taxonomy" id="232991"/>
    <lineage>
        <taxon>Bacteria</taxon>
        <taxon>Bacillati</taxon>
        <taxon>Cyanobacteriota</taxon>
        <taxon>Cyanophyceae</taxon>
        <taxon>Nostocales</taxon>
        <taxon>Calotrichaceae</taxon>
        <taxon>Dulcicalothrix</taxon>
    </lineage>
</organism>
<dbReference type="Proteomes" id="UP000271624">
    <property type="component" value="Unassembled WGS sequence"/>
</dbReference>
<gene>
    <name evidence="1" type="ORF">DSM106972_073100</name>
</gene>